<feature type="compositionally biased region" description="Basic and acidic residues" evidence="1">
    <location>
        <begin position="238"/>
        <end position="301"/>
    </location>
</feature>
<dbReference type="Proteomes" id="UP001162131">
    <property type="component" value="Unassembled WGS sequence"/>
</dbReference>
<dbReference type="GO" id="GO:0003676">
    <property type="term" value="F:nucleic acid binding"/>
    <property type="evidence" value="ECO:0007669"/>
    <property type="project" value="InterPro"/>
</dbReference>
<feature type="region of interest" description="Disordered" evidence="1">
    <location>
        <begin position="1"/>
        <end position="56"/>
    </location>
</feature>
<feature type="region of interest" description="Disordered" evidence="1">
    <location>
        <begin position="137"/>
        <end position="388"/>
    </location>
</feature>
<protein>
    <recommendedName>
        <fullName evidence="4">RRM domain-containing protein</fullName>
    </recommendedName>
</protein>
<reference evidence="2" key="1">
    <citation type="submission" date="2021-09" db="EMBL/GenBank/DDBJ databases">
        <authorList>
            <consortium name="AG Swart"/>
            <person name="Singh M."/>
            <person name="Singh A."/>
            <person name="Seah K."/>
            <person name="Emmerich C."/>
        </authorList>
    </citation>
    <scope>NUCLEOTIDE SEQUENCE</scope>
    <source>
        <strain evidence="2">ATCC30299</strain>
    </source>
</reference>
<dbReference type="EMBL" id="CAJZBQ010000010">
    <property type="protein sequence ID" value="CAG9313224.1"/>
    <property type="molecule type" value="Genomic_DNA"/>
</dbReference>
<dbReference type="SUPFAM" id="SSF54928">
    <property type="entry name" value="RNA-binding domain, RBD"/>
    <property type="match status" value="1"/>
</dbReference>
<sequence length="388" mass="44389">MEGPKRSNWADDSEEEWSEEESAPKTEAAPQQQKPLTEAPPQPVKSLSSQIESSKPPYCFKFCNISFDCKSENDLWSFFGITEEEKDEVYLVMARDEKNRFRGNARAKTSNKEIALKIAEKDRKTLRGRDISIYLREENGEGGQGRGRGRRGDRRGSRRGTGRGRYPQSQRNRYDNEAYEPKIEEKPKERPKIINSSKIVIAASGDQPQKVEEEKLPPPPPPKPKSNPFGNAKPIDTLAKELEFEKKRQLEAEEKKKEVELEQEEPAKEQENSQVEEEKPAEVEVKAEPKEIVKEAQERPQRYTKKQPRKEYEPTKTEEKAEDATKAKKTRAWGNDEESKKILASAPPPAEVKAKAETSYTHARYDKSGGKQGKYRVKQPKTQESANE</sequence>
<feature type="compositionally biased region" description="Basic residues" evidence="1">
    <location>
        <begin position="147"/>
        <end position="162"/>
    </location>
</feature>
<feature type="compositionally biased region" description="Basic and acidic residues" evidence="1">
    <location>
        <begin position="172"/>
        <end position="192"/>
    </location>
</feature>
<gene>
    <name evidence="2" type="ORF">BSTOLATCC_MIC8497</name>
</gene>
<dbReference type="AlphaFoldDB" id="A0AAU9IN71"/>
<feature type="compositionally biased region" description="Basic and acidic residues" evidence="1">
    <location>
        <begin position="309"/>
        <end position="326"/>
    </location>
</feature>
<accession>A0AAU9IN71</accession>
<evidence type="ECO:0008006" key="4">
    <source>
        <dbReference type="Google" id="ProtNLM"/>
    </source>
</evidence>
<dbReference type="InterPro" id="IPR012677">
    <property type="entry name" value="Nucleotide-bd_a/b_plait_sf"/>
</dbReference>
<evidence type="ECO:0000313" key="3">
    <source>
        <dbReference type="Proteomes" id="UP001162131"/>
    </source>
</evidence>
<name>A0AAU9IN71_9CILI</name>
<feature type="compositionally biased region" description="Acidic residues" evidence="1">
    <location>
        <begin position="11"/>
        <end position="21"/>
    </location>
</feature>
<dbReference type="Gene3D" id="3.30.70.330">
    <property type="match status" value="1"/>
</dbReference>
<proteinExistence type="predicted"/>
<evidence type="ECO:0000256" key="1">
    <source>
        <dbReference type="SAM" id="MobiDB-lite"/>
    </source>
</evidence>
<comment type="caution">
    <text evidence="2">The sequence shown here is derived from an EMBL/GenBank/DDBJ whole genome shotgun (WGS) entry which is preliminary data.</text>
</comment>
<evidence type="ECO:0000313" key="2">
    <source>
        <dbReference type="EMBL" id="CAG9313224.1"/>
    </source>
</evidence>
<organism evidence="2 3">
    <name type="scientific">Blepharisma stoltei</name>
    <dbReference type="NCBI Taxonomy" id="1481888"/>
    <lineage>
        <taxon>Eukaryota</taxon>
        <taxon>Sar</taxon>
        <taxon>Alveolata</taxon>
        <taxon>Ciliophora</taxon>
        <taxon>Postciliodesmatophora</taxon>
        <taxon>Heterotrichea</taxon>
        <taxon>Heterotrichida</taxon>
        <taxon>Blepharismidae</taxon>
        <taxon>Blepharisma</taxon>
    </lineage>
</organism>
<keyword evidence="3" id="KW-1185">Reference proteome</keyword>
<dbReference type="InterPro" id="IPR035979">
    <property type="entry name" value="RBD_domain_sf"/>
</dbReference>